<feature type="compositionally biased region" description="Low complexity" evidence="1">
    <location>
        <begin position="401"/>
        <end position="413"/>
    </location>
</feature>
<accession>A0A1Y2IIJ9</accession>
<feature type="compositionally biased region" description="Pro residues" evidence="1">
    <location>
        <begin position="461"/>
        <end position="500"/>
    </location>
</feature>
<feature type="region of interest" description="Disordered" evidence="1">
    <location>
        <begin position="387"/>
        <end position="429"/>
    </location>
</feature>
<dbReference type="Proteomes" id="UP000193067">
    <property type="component" value="Unassembled WGS sequence"/>
</dbReference>
<feature type="chain" id="PRO_5012960294" evidence="2">
    <location>
        <begin position="24"/>
        <end position="627"/>
    </location>
</feature>
<feature type="region of interest" description="Disordered" evidence="1">
    <location>
        <begin position="169"/>
        <end position="237"/>
    </location>
</feature>
<feature type="compositionally biased region" description="Low complexity" evidence="1">
    <location>
        <begin position="515"/>
        <end position="524"/>
    </location>
</feature>
<keyword evidence="2" id="KW-0732">Signal</keyword>
<dbReference type="EMBL" id="KZ084125">
    <property type="protein sequence ID" value="OSC99741.1"/>
    <property type="molecule type" value="Genomic_DNA"/>
</dbReference>
<dbReference type="OrthoDB" id="2758821at2759"/>
<evidence type="ECO:0000313" key="4">
    <source>
        <dbReference type="Proteomes" id="UP000193067"/>
    </source>
</evidence>
<dbReference type="AlphaFoldDB" id="A0A1Y2IIJ9"/>
<organism evidence="3 4">
    <name type="scientific">Trametes coccinea (strain BRFM310)</name>
    <name type="common">Pycnoporus coccineus</name>
    <dbReference type="NCBI Taxonomy" id="1353009"/>
    <lineage>
        <taxon>Eukaryota</taxon>
        <taxon>Fungi</taxon>
        <taxon>Dikarya</taxon>
        <taxon>Basidiomycota</taxon>
        <taxon>Agaricomycotina</taxon>
        <taxon>Agaricomycetes</taxon>
        <taxon>Polyporales</taxon>
        <taxon>Polyporaceae</taxon>
        <taxon>Trametes</taxon>
    </lineage>
</organism>
<feature type="compositionally biased region" description="Low complexity" evidence="1">
    <location>
        <begin position="444"/>
        <end position="460"/>
    </location>
</feature>
<feature type="region of interest" description="Disordered" evidence="1">
    <location>
        <begin position="443"/>
        <end position="538"/>
    </location>
</feature>
<proteinExistence type="predicted"/>
<keyword evidence="4" id="KW-1185">Reference proteome</keyword>
<gene>
    <name evidence="3" type="ORF">PYCCODRAFT_1470048</name>
</gene>
<evidence type="ECO:0000256" key="2">
    <source>
        <dbReference type="SAM" id="SignalP"/>
    </source>
</evidence>
<feature type="signal peptide" evidence="2">
    <location>
        <begin position="1"/>
        <end position="23"/>
    </location>
</feature>
<feature type="compositionally biased region" description="Acidic residues" evidence="1">
    <location>
        <begin position="197"/>
        <end position="211"/>
    </location>
</feature>
<sequence length="627" mass="66093">MPSPLGLKDLFFASFALLIPSLATRLCSSNRTRFPQLPHSLSRQPPTRITTMSASTAAKSTSAKGKKAATPAQLRAAAREELNALFASAPGGSIAGEEEYVDFARWVLAQLDIIGGGEATEEVAYQAARLVRETIGFATGVEGEEVDANVPWTHPLYRQAFAQVQAELAAERADREGEDEAPASVAEVEAEVGQGDTEVDELGEEEVEVVEPVEPAPRTRPQRKVAPRPVRVPQHKPAAKVVVGRPKRSLPADEPAAAPSPRKKVRAETLVFPAPVWRPASVEPPLSVRCSYCSAHPGGGRCVLREGFAKCDRCLLGRQGCWAPGGGKKPFAEWYEDKGHTRAVRLDGVVAAKVIRSRGRASDMPGWVRAAWEEHKAARLAAYAAGEGSLGDSTASEDSRPPSAKSAKASGPSQTAKGSVPGSGGSTKLSHVEISVPRTRVAGLAASSSSQPAASSSSRAQPPPSSPSPPPATPPTARLPPPAPPRIVSPVDAPRPPSVPPFAAEAPLPPPSFRTPAPSATVSAMPPPPPPTPEQLGMGGLVARETAWFRETFARHLVANFSRPQDVAPVDPRRTPAGDAYVRALESVRDALSGQVAALAATRDELRLRARNAPLSDAEIFGHPANR</sequence>
<protein>
    <submittedName>
        <fullName evidence="3">Uncharacterized protein</fullName>
    </submittedName>
</protein>
<reference evidence="3 4" key="1">
    <citation type="journal article" date="2015" name="Biotechnol. Biofuels">
        <title>Enhanced degradation of softwood versus hardwood by the white-rot fungus Pycnoporus coccineus.</title>
        <authorList>
            <person name="Couturier M."/>
            <person name="Navarro D."/>
            <person name="Chevret D."/>
            <person name="Henrissat B."/>
            <person name="Piumi F."/>
            <person name="Ruiz-Duenas F.J."/>
            <person name="Martinez A.T."/>
            <person name="Grigoriev I.V."/>
            <person name="Riley R."/>
            <person name="Lipzen A."/>
            <person name="Berrin J.G."/>
            <person name="Master E.R."/>
            <person name="Rosso M.N."/>
        </authorList>
    </citation>
    <scope>NUCLEOTIDE SEQUENCE [LARGE SCALE GENOMIC DNA]</scope>
    <source>
        <strain evidence="3 4">BRFM310</strain>
    </source>
</reference>
<name>A0A1Y2IIJ9_TRAC3</name>
<evidence type="ECO:0000256" key="1">
    <source>
        <dbReference type="SAM" id="MobiDB-lite"/>
    </source>
</evidence>
<evidence type="ECO:0000313" key="3">
    <source>
        <dbReference type="EMBL" id="OSC99741.1"/>
    </source>
</evidence>